<dbReference type="InterPro" id="IPR050811">
    <property type="entry name" value="Phosphate_ABC_transporter"/>
</dbReference>
<keyword evidence="9" id="KW-0812">Transmembrane</keyword>
<evidence type="ECO:0000256" key="5">
    <source>
        <dbReference type="ARBA" id="ARBA00022592"/>
    </source>
</evidence>
<comment type="subunit">
    <text evidence="4">The complex is composed of two ATP-binding proteins (PstB), two transmembrane proteins (PstC and PstA) and a solute-binding protein (PstS).</text>
</comment>
<comment type="function">
    <text evidence="1">Part of the ABC transporter complex PstSACB involved in phosphate import.</text>
</comment>
<keyword evidence="5" id="KW-0813">Transport</keyword>
<evidence type="ECO:0000256" key="3">
    <source>
        <dbReference type="ARBA" id="ARBA00008725"/>
    </source>
</evidence>
<evidence type="ECO:0000256" key="4">
    <source>
        <dbReference type="ARBA" id="ARBA00011529"/>
    </source>
</evidence>
<dbReference type="SUPFAM" id="SSF53850">
    <property type="entry name" value="Periplasmic binding protein-like II"/>
    <property type="match status" value="1"/>
</dbReference>
<protein>
    <submittedName>
        <fullName evidence="11">Substrate-binding domain-containing protein</fullName>
    </submittedName>
</protein>
<evidence type="ECO:0000256" key="1">
    <source>
        <dbReference type="ARBA" id="ARBA00002841"/>
    </source>
</evidence>
<dbReference type="EMBL" id="JAKRYL010000021">
    <property type="protein sequence ID" value="MCL7748950.1"/>
    <property type="molecule type" value="Genomic_DNA"/>
</dbReference>
<comment type="similarity">
    <text evidence="3">Belongs to the PstS family.</text>
</comment>
<organism evidence="11 12">
    <name type="scientific">Halalkalibacter alkaliphilus</name>
    <dbReference type="NCBI Taxonomy" id="2917993"/>
    <lineage>
        <taxon>Bacteria</taxon>
        <taxon>Bacillati</taxon>
        <taxon>Bacillota</taxon>
        <taxon>Bacilli</taxon>
        <taxon>Bacillales</taxon>
        <taxon>Bacillaceae</taxon>
        <taxon>Halalkalibacter</taxon>
    </lineage>
</organism>
<sequence>MKSNLVLNFILALIMVVILGVIGYVGAVISLLMGGITFYTPLIVVVSVSLMMITVIVIFRLLKPKTLKITVMSFLALCLISIAVYEIFESYQRSIVTVSDQDYNLYGYQPFHDDTNVVALDEPANVKLEGDLPILDGATALYPVYSAFARATYPEKEYNVHQSEVMSNQTGEAFQNLLNGKVDMIFVAAPSKRQLEQAKKRGVELEMTPIGQEAFVFFVNENNLVTGLSVEQIQGIYSGEITNWSEVGGANDSIRAFQRPADSGSQTALEKIMGDVPIADPPTEDVVSGMGGVFEEVSSYKNYKNAIGYTFRFFSNEMVKNGEIRHLKIEGVYPDKETIRSDSYPFASEFYAITAGSDNPNVDVLLEWILSEQGQRLIEETGYVAVKRK</sequence>
<dbReference type="PANTHER" id="PTHR30570">
    <property type="entry name" value="PERIPLASMIC PHOSPHATE BINDING COMPONENT OF PHOSPHATE ABC TRANSPORTER"/>
    <property type="match status" value="1"/>
</dbReference>
<dbReference type="GO" id="GO:0006817">
    <property type="term" value="P:phosphate ion transport"/>
    <property type="evidence" value="ECO:0007669"/>
    <property type="project" value="UniProtKB-KW"/>
</dbReference>
<keyword evidence="7" id="KW-0564">Palmitate</keyword>
<comment type="caution">
    <text evidence="11">The sequence shown here is derived from an EMBL/GenBank/DDBJ whole genome shotgun (WGS) entry which is preliminary data.</text>
</comment>
<dbReference type="GO" id="GO:0005886">
    <property type="term" value="C:plasma membrane"/>
    <property type="evidence" value="ECO:0007669"/>
    <property type="project" value="UniProtKB-SubCell"/>
</dbReference>
<keyword evidence="8" id="KW-0449">Lipoprotein</keyword>
<dbReference type="Pfam" id="PF12849">
    <property type="entry name" value="PBP_like_2"/>
    <property type="match status" value="1"/>
</dbReference>
<evidence type="ECO:0000256" key="8">
    <source>
        <dbReference type="ARBA" id="ARBA00023288"/>
    </source>
</evidence>
<feature type="domain" description="PBP" evidence="10">
    <location>
        <begin position="136"/>
        <end position="372"/>
    </location>
</feature>
<proteinExistence type="inferred from homology"/>
<dbReference type="AlphaFoldDB" id="A0A9X2CV55"/>
<comment type="subcellular location">
    <subcellularLocation>
        <location evidence="2">Cell membrane</location>
        <topology evidence="2">Lipid-anchor</topology>
    </subcellularLocation>
</comment>
<evidence type="ECO:0000313" key="12">
    <source>
        <dbReference type="Proteomes" id="UP001139150"/>
    </source>
</evidence>
<dbReference type="RefSeq" id="WP_250097834.1">
    <property type="nucleotide sequence ID" value="NZ_JAKRYL010000021.1"/>
</dbReference>
<dbReference type="Gene3D" id="3.40.190.10">
    <property type="entry name" value="Periplasmic binding protein-like II"/>
    <property type="match status" value="2"/>
</dbReference>
<evidence type="ECO:0000256" key="7">
    <source>
        <dbReference type="ARBA" id="ARBA00023139"/>
    </source>
</evidence>
<keyword evidence="6" id="KW-0732">Signal</keyword>
<dbReference type="InterPro" id="IPR024370">
    <property type="entry name" value="PBP_domain"/>
</dbReference>
<evidence type="ECO:0000259" key="10">
    <source>
        <dbReference type="Pfam" id="PF12849"/>
    </source>
</evidence>
<feature type="transmembrane region" description="Helical" evidence="9">
    <location>
        <begin position="38"/>
        <end position="62"/>
    </location>
</feature>
<dbReference type="PANTHER" id="PTHR30570:SF1">
    <property type="entry name" value="PHOSPHATE-BINDING PROTEIN PSTS"/>
    <property type="match status" value="1"/>
</dbReference>
<gene>
    <name evidence="11" type="ORF">MF646_17670</name>
</gene>
<feature type="transmembrane region" description="Helical" evidence="9">
    <location>
        <begin position="69"/>
        <end position="88"/>
    </location>
</feature>
<evidence type="ECO:0000313" key="11">
    <source>
        <dbReference type="EMBL" id="MCL7748950.1"/>
    </source>
</evidence>
<keyword evidence="5" id="KW-0592">Phosphate transport</keyword>
<feature type="transmembrane region" description="Helical" evidence="9">
    <location>
        <begin position="7"/>
        <end position="32"/>
    </location>
</feature>
<evidence type="ECO:0000256" key="6">
    <source>
        <dbReference type="ARBA" id="ARBA00022729"/>
    </source>
</evidence>
<reference evidence="11" key="1">
    <citation type="submission" date="2022-02" db="EMBL/GenBank/DDBJ databases">
        <title>Halalkalibacter sp. nov. isolated from Lonar Lake, India.</title>
        <authorList>
            <person name="Joshi A."/>
            <person name="Thite S."/>
            <person name="Lodha T."/>
        </authorList>
    </citation>
    <scope>NUCLEOTIDE SEQUENCE</scope>
    <source>
        <strain evidence="11">MEB205</strain>
    </source>
</reference>
<evidence type="ECO:0000256" key="9">
    <source>
        <dbReference type="SAM" id="Phobius"/>
    </source>
</evidence>
<dbReference type="Proteomes" id="UP001139150">
    <property type="component" value="Unassembled WGS sequence"/>
</dbReference>
<name>A0A9X2CV55_9BACI</name>
<evidence type="ECO:0000256" key="2">
    <source>
        <dbReference type="ARBA" id="ARBA00004193"/>
    </source>
</evidence>
<accession>A0A9X2CV55</accession>
<keyword evidence="12" id="KW-1185">Reference proteome</keyword>
<keyword evidence="9" id="KW-0472">Membrane</keyword>
<keyword evidence="9" id="KW-1133">Transmembrane helix</keyword>